<reference evidence="1 2" key="1">
    <citation type="submission" date="2015-04" db="EMBL/GenBank/DDBJ databases">
        <title>Genome sequence of aromatic hydrocarbons-degrading Sphingobium chungbukense DJ77.</title>
        <authorList>
            <person name="Kim Y.-C."/>
            <person name="Chae J.-C."/>
        </authorList>
    </citation>
    <scope>NUCLEOTIDE SEQUENCE [LARGE SCALE GENOMIC DNA]</scope>
    <source>
        <strain evidence="1 2">DJ77</strain>
    </source>
</reference>
<sequence>MLTILLALAASTAGPQGARPPLIVIIDNSRVCGIGGRVADYQIRKAEAAAKKAIQAAKAEGREVRVIRNDNAIQVGSFNGAADGIGGAPVFMPIC</sequence>
<dbReference type="PATRIC" id="fig|56193.3.peg.2057"/>
<protein>
    <submittedName>
        <fullName evidence="1">Uncharacterized protein</fullName>
    </submittedName>
</protein>
<organism evidence="1 2">
    <name type="scientific">Sphingobium chungbukense</name>
    <dbReference type="NCBI Taxonomy" id="56193"/>
    <lineage>
        <taxon>Bacteria</taxon>
        <taxon>Pseudomonadati</taxon>
        <taxon>Pseudomonadota</taxon>
        <taxon>Alphaproteobacteria</taxon>
        <taxon>Sphingomonadales</taxon>
        <taxon>Sphingomonadaceae</taxon>
        <taxon>Sphingobium</taxon>
    </lineage>
</organism>
<dbReference type="RefSeq" id="WP_046763445.1">
    <property type="nucleotide sequence ID" value="NZ_LBIC01000004.1"/>
</dbReference>
<evidence type="ECO:0000313" key="1">
    <source>
        <dbReference type="EMBL" id="KKW92241.1"/>
    </source>
</evidence>
<dbReference type="EMBL" id="LBIC01000004">
    <property type="protein sequence ID" value="KKW92241.1"/>
    <property type="molecule type" value="Genomic_DNA"/>
</dbReference>
<name>A0A0M3ATI0_9SPHN</name>
<dbReference type="AlphaFoldDB" id="A0A0M3ATI0"/>
<comment type="caution">
    <text evidence="1">The sequence shown here is derived from an EMBL/GenBank/DDBJ whole genome shotgun (WGS) entry which is preliminary data.</text>
</comment>
<proteinExistence type="predicted"/>
<dbReference type="Proteomes" id="UP000033874">
    <property type="component" value="Unassembled WGS sequence"/>
</dbReference>
<keyword evidence="2" id="KW-1185">Reference proteome</keyword>
<accession>A0A0M3ATI0</accession>
<gene>
    <name evidence="1" type="ORF">YP76_09905</name>
</gene>
<evidence type="ECO:0000313" key="2">
    <source>
        <dbReference type="Proteomes" id="UP000033874"/>
    </source>
</evidence>